<evidence type="ECO:0000313" key="3">
    <source>
        <dbReference type="Proteomes" id="UP001142444"/>
    </source>
</evidence>
<reference evidence="2" key="2">
    <citation type="journal article" date="2023" name="Pathogens">
        <title>Pathological Features and Genomic Characterization of an Actinobacillus equuli subsp. equuli Bearing Unique Virulence-Associated Genes from an Adult Horse with Pleuropneumonia.</title>
        <authorList>
            <person name="Kamali M."/>
            <person name="Carossino M."/>
            <person name="Del Piero F."/>
            <person name="Peak L."/>
            <person name="Mitchell M.S."/>
            <person name="Willette J."/>
            <person name="Baker R."/>
            <person name="Li F."/>
            <person name="Kenez A."/>
            <person name="Balasuriya U.B.R."/>
            <person name="Go Y.Y."/>
        </authorList>
    </citation>
    <scope>NUCLEOTIDE SEQUENCE</scope>
    <source>
        <strain evidence="2">4524</strain>
    </source>
</reference>
<name>A0A9X4G0G0_ACTEU</name>
<reference evidence="2" key="1">
    <citation type="submission" date="2022-11" db="EMBL/GenBank/DDBJ databases">
        <authorList>
            <person name="Kamali M."/>
            <person name="Peak L."/>
            <person name="Go Y.Y."/>
            <person name="Balasuriya U.B.R."/>
            <person name="Carossino M."/>
        </authorList>
    </citation>
    <scope>NUCLEOTIDE SEQUENCE</scope>
    <source>
        <strain evidence="2">4524</strain>
    </source>
</reference>
<gene>
    <name evidence="2" type="ORF">OQ257_00030</name>
</gene>
<proteinExistence type="predicted"/>
<keyword evidence="3" id="KW-1185">Reference proteome</keyword>
<feature type="transmembrane region" description="Helical" evidence="1">
    <location>
        <begin position="37"/>
        <end position="60"/>
    </location>
</feature>
<accession>A0A9X4G0G0</accession>
<comment type="caution">
    <text evidence="2">The sequence shown here is derived from an EMBL/GenBank/DDBJ whole genome shotgun (WGS) entry which is preliminary data.</text>
</comment>
<dbReference type="AlphaFoldDB" id="A0A9X4G0G0"/>
<keyword evidence="1" id="KW-1133">Transmembrane helix</keyword>
<dbReference type="EMBL" id="JAPHVQ010000001">
    <property type="protein sequence ID" value="MDE8033562.1"/>
    <property type="molecule type" value="Genomic_DNA"/>
</dbReference>
<dbReference type="Proteomes" id="UP001142444">
    <property type="component" value="Unassembled WGS sequence"/>
</dbReference>
<keyword evidence="1" id="KW-0472">Membrane</keyword>
<evidence type="ECO:0000313" key="2">
    <source>
        <dbReference type="EMBL" id="MDE8033562.1"/>
    </source>
</evidence>
<organism evidence="2 3">
    <name type="scientific">Actinobacillus equuli subsp. equuli</name>
    <dbReference type="NCBI Taxonomy" id="202947"/>
    <lineage>
        <taxon>Bacteria</taxon>
        <taxon>Pseudomonadati</taxon>
        <taxon>Pseudomonadota</taxon>
        <taxon>Gammaproteobacteria</taxon>
        <taxon>Pasteurellales</taxon>
        <taxon>Pasteurellaceae</taxon>
        <taxon>Actinobacillus</taxon>
    </lineage>
</organism>
<keyword evidence="1" id="KW-0812">Transmembrane</keyword>
<feature type="transmembrane region" description="Helical" evidence="1">
    <location>
        <begin position="81"/>
        <end position="104"/>
    </location>
</feature>
<sequence>MAAVVLLPETVVLIVRAVFWLAVTVVGDCGVCSCQDVISLVFFMASSIVLLISASASIVFAKDGREIQEKTRQVKKDSLNFLAVGSWQLAVGSWQLAVGSWQLAVGSWQYIHTLSP</sequence>
<protein>
    <submittedName>
        <fullName evidence="2">Uncharacterized protein</fullName>
    </submittedName>
</protein>
<evidence type="ECO:0000256" key="1">
    <source>
        <dbReference type="SAM" id="Phobius"/>
    </source>
</evidence>
<dbReference type="RefSeq" id="WP_275216933.1">
    <property type="nucleotide sequence ID" value="NZ_JAPHVQ010000001.1"/>
</dbReference>